<organism evidence="1 2">
    <name type="scientific">Xanthomonas oryzae pv. oryzae (strain PXO99A)</name>
    <dbReference type="NCBI Taxonomy" id="360094"/>
    <lineage>
        <taxon>Bacteria</taxon>
        <taxon>Pseudomonadati</taxon>
        <taxon>Pseudomonadota</taxon>
        <taxon>Gammaproteobacteria</taxon>
        <taxon>Lysobacterales</taxon>
        <taxon>Lysobacteraceae</taxon>
        <taxon>Xanthomonas</taxon>
    </lineage>
</organism>
<evidence type="ECO:0000313" key="2">
    <source>
        <dbReference type="Proteomes" id="UP000001740"/>
    </source>
</evidence>
<evidence type="ECO:0000313" key="1">
    <source>
        <dbReference type="EMBL" id="ACD56744.1"/>
    </source>
</evidence>
<proteinExistence type="predicted"/>
<dbReference type="AlphaFoldDB" id="A0A0K0GFH0"/>
<gene>
    <name evidence="1" type="ordered locus">PXO_03404</name>
</gene>
<sequence>MWRKSQKQRRLCDDLLIDIQPRFPAPCAAHGLGVAEIGHSQRDVVDRHLGALRAYPLGRDLSPHGAIVVALGRLSVFRPIET</sequence>
<reference evidence="1 2" key="1">
    <citation type="journal article" date="2008" name="BMC Genomics">
        <title>Genome sequence and rapid evolution of the rice pathogen Xanthomonas oryzae pv. oryzae PXO99A.</title>
        <authorList>
            <person name="Salzberg S.L."/>
            <person name="Sommer D.D."/>
            <person name="Schatz M.C."/>
            <person name="Phillippy A.M."/>
            <person name="Rabinowicz P.D."/>
            <person name="Tsuge S."/>
            <person name="Furutani A."/>
            <person name="Ochiai H."/>
            <person name="Delcher A.L."/>
            <person name="Kelley D."/>
            <person name="Madupu R."/>
            <person name="Puiu D."/>
            <person name="Radune D."/>
            <person name="Shumway M."/>
            <person name="Trapnell C."/>
            <person name="Aparna G."/>
            <person name="Jha G."/>
            <person name="Pandey A."/>
            <person name="Patil P.B."/>
            <person name="Ishihara H."/>
            <person name="Meyer D.F."/>
            <person name="Szurek B."/>
            <person name="Verdier V."/>
            <person name="Koebnik R."/>
            <person name="Dow J.M."/>
            <person name="Ryan R.P."/>
            <person name="Hirata H."/>
            <person name="Tsuyumu S."/>
            <person name="Won Lee S."/>
            <person name="Seo Y.S."/>
            <person name="Sriariyanum M."/>
            <person name="Ronald P.C."/>
            <person name="Sonti R.V."/>
            <person name="Van Sluys M.A."/>
            <person name="Leach J.E."/>
            <person name="White F.F."/>
            <person name="Bogdanove A.J."/>
        </authorList>
    </citation>
    <scope>NUCLEOTIDE SEQUENCE [LARGE SCALE GENOMIC DNA]</scope>
    <source>
        <strain evidence="1 2">PXO99A</strain>
    </source>
</reference>
<dbReference type="Proteomes" id="UP000001740">
    <property type="component" value="Chromosome"/>
</dbReference>
<accession>A0A0K0GFH0</accession>
<protein>
    <submittedName>
        <fullName evidence="1">Uncharacterized protein</fullName>
    </submittedName>
</protein>
<dbReference type="KEGG" id="xop:PXO_03404"/>
<dbReference type="EMBL" id="CP000967">
    <property type="protein sequence ID" value="ACD56744.1"/>
    <property type="molecule type" value="Genomic_DNA"/>
</dbReference>
<name>A0A0K0GFH0_XANOP</name>
<dbReference type="HOGENOM" id="CLU_2557487_0_0_6"/>